<proteinExistence type="predicted"/>
<dbReference type="Proteomes" id="UP001633002">
    <property type="component" value="Unassembled WGS sequence"/>
</dbReference>
<evidence type="ECO:0000313" key="2">
    <source>
        <dbReference type="Proteomes" id="UP001633002"/>
    </source>
</evidence>
<dbReference type="EMBL" id="JBJQOH010000002">
    <property type="protein sequence ID" value="KAL3696404.1"/>
    <property type="molecule type" value="Genomic_DNA"/>
</dbReference>
<sequence>METIEGNKDLWEGADMITCVETWETQETMGLEIPRFTRVVSVCNDKRSKKGRGFGGIIVWIRVGIGWRSSFSQALTEQLRHGVETTGLSQVITCMALKIFGKTRKSNKTWYDDKCAEARQKAMKYDVILNWRPSKITGNTLVLRS</sequence>
<dbReference type="AlphaFoldDB" id="A0ABD3I1K6"/>
<protein>
    <submittedName>
        <fullName evidence="1">Uncharacterized protein</fullName>
    </submittedName>
</protein>
<name>A0ABD3I1K6_9MARC</name>
<comment type="caution">
    <text evidence="1">The sequence shown here is derived from an EMBL/GenBank/DDBJ whole genome shotgun (WGS) entry which is preliminary data.</text>
</comment>
<gene>
    <name evidence="1" type="ORF">R1sor_010480</name>
</gene>
<keyword evidence="2" id="KW-1185">Reference proteome</keyword>
<evidence type="ECO:0000313" key="1">
    <source>
        <dbReference type="EMBL" id="KAL3696404.1"/>
    </source>
</evidence>
<organism evidence="1 2">
    <name type="scientific">Riccia sorocarpa</name>
    <dbReference type="NCBI Taxonomy" id="122646"/>
    <lineage>
        <taxon>Eukaryota</taxon>
        <taxon>Viridiplantae</taxon>
        <taxon>Streptophyta</taxon>
        <taxon>Embryophyta</taxon>
        <taxon>Marchantiophyta</taxon>
        <taxon>Marchantiopsida</taxon>
        <taxon>Marchantiidae</taxon>
        <taxon>Marchantiales</taxon>
        <taxon>Ricciaceae</taxon>
        <taxon>Riccia</taxon>
    </lineage>
</organism>
<reference evidence="1 2" key="1">
    <citation type="submission" date="2024-09" db="EMBL/GenBank/DDBJ databases">
        <title>Chromosome-scale assembly of Riccia sorocarpa.</title>
        <authorList>
            <person name="Paukszto L."/>
        </authorList>
    </citation>
    <scope>NUCLEOTIDE SEQUENCE [LARGE SCALE GENOMIC DNA]</scope>
    <source>
        <strain evidence="1">LP-2024</strain>
        <tissue evidence="1">Aerial parts of the thallus</tissue>
    </source>
</reference>
<accession>A0ABD3I1K6</accession>